<proteinExistence type="predicted"/>
<sequence length="523" mass="60522">MSAIIGEGRTCENCKQIIESNFDAHEIFCRRNITLCPKCNEPVQKRAFDEHDREVHKLVKCEKCGIDIDQYFIDQHNTDECTLRIVGLCPYCKIELIPSTLYSHQEECGARTDECQICGARVRNRDMQNHILSNCIDHILEKKTQQPQFSEMNNFNEYSSSFPALGTRRDAQSNRIWQGTSGIRLGEGTQEEESVEDKQLKEERFNEMVEKQKKKIEQMKLQRQEKDVSSLNSGVDYLKQTAEQRKGLLIQSLDDQQNQQDPFFQHYEEDQHQQHYDDPDGGNDDNYNNNNYFWQGRQGQALNAPTQGHIEPIAPIQPQIQPPNVPLQYTREFDKWWQTPSGRALNDPSSQNQDIQTVGLAHNQHHLVIPRENFGNFWQGKQGRALNDPSQQTQIHDQNGVLNNQDHNNEANDDQFWQGRQGQALNTPAWQIQTQPISQIQPGQKVQQRQQTNRIQFAWQNNTWWQTPSGHTLNDNSDQGQASQTAGQPQNLFHLNEEQDQIQPQNKPPTQQTKDSKSNDEGK</sequence>
<keyword evidence="2" id="KW-0863">Zinc-finger</keyword>
<accession>A0A5J4WDP8</accession>
<dbReference type="PANTHER" id="PTHR16295">
    <property type="entry name" value="TRAF-TYPE ZINC FINGER PROTEIN-RELATED"/>
    <property type="match status" value="1"/>
</dbReference>
<comment type="caution">
    <text evidence="6">The sequence shown here is derived from an EMBL/GenBank/DDBJ whole genome shotgun (WGS) entry which is preliminary data.</text>
</comment>
<evidence type="ECO:0000256" key="1">
    <source>
        <dbReference type="ARBA" id="ARBA00022723"/>
    </source>
</evidence>
<dbReference type="SUPFAM" id="SSF49599">
    <property type="entry name" value="TRAF domain-like"/>
    <property type="match status" value="1"/>
</dbReference>
<feature type="compositionally biased region" description="Polar residues" evidence="4">
    <location>
        <begin position="466"/>
        <end position="493"/>
    </location>
</feature>
<dbReference type="AlphaFoldDB" id="A0A5J4WDP8"/>
<keyword evidence="3" id="KW-0862">Zinc</keyword>
<evidence type="ECO:0000313" key="7">
    <source>
        <dbReference type="Proteomes" id="UP000324800"/>
    </source>
</evidence>
<dbReference type="Pfam" id="PF21366">
    <property type="entry name" value="TRAFD1-XIAF1_ZnF"/>
    <property type="match status" value="1"/>
</dbReference>
<evidence type="ECO:0000256" key="4">
    <source>
        <dbReference type="SAM" id="MobiDB-lite"/>
    </source>
</evidence>
<dbReference type="InterPro" id="IPR049439">
    <property type="entry name" value="TRAFD1-XIAF1_Znf"/>
</dbReference>
<feature type="compositionally biased region" description="Low complexity" evidence="4">
    <location>
        <begin position="501"/>
        <end position="513"/>
    </location>
</feature>
<evidence type="ECO:0000256" key="2">
    <source>
        <dbReference type="ARBA" id="ARBA00022771"/>
    </source>
</evidence>
<protein>
    <recommendedName>
        <fullName evidence="5">TRAFD1/XAF1 zinc finger domain-containing protein</fullName>
    </recommendedName>
</protein>
<dbReference type="Proteomes" id="UP000324800">
    <property type="component" value="Unassembled WGS sequence"/>
</dbReference>
<evidence type="ECO:0000259" key="5">
    <source>
        <dbReference type="Pfam" id="PF21366"/>
    </source>
</evidence>
<dbReference type="Gene3D" id="3.30.40.10">
    <property type="entry name" value="Zinc/RING finger domain, C3HC4 (zinc finger)"/>
    <property type="match status" value="1"/>
</dbReference>
<keyword evidence="1" id="KW-0479">Metal-binding</keyword>
<dbReference type="EMBL" id="SNRW01002499">
    <property type="protein sequence ID" value="KAA6392565.1"/>
    <property type="molecule type" value="Genomic_DNA"/>
</dbReference>
<organism evidence="6 7">
    <name type="scientific">Streblomastix strix</name>
    <dbReference type="NCBI Taxonomy" id="222440"/>
    <lineage>
        <taxon>Eukaryota</taxon>
        <taxon>Metamonada</taxon>
        <taxon>Preaxostyla</taxon>
        <taxon>Oxymonadida</taxon>
        <taxon>Streblomastigidae</taxon>
        <taxon>Streblomastix</taxon>
    </lineage>
</organism>
<evidence type="ECO:0000313" key="6">
    <source>
        <dbReference type="EMBL" id="KAA6392565.1"/>
    </source>
</evidence>
<gene>
    <name evidence="6" type="ORF">EZS28_011909</name>
</gene>
<name>A0A5J4WDP8_9EUKA</name>
<dbReference type="InterPro" id="IPR051986">
    <property type="entry name" value="Innate_Immune_Apopt_Reg"/>
</dbReference>
<dbReference type="GO" id="GO:0005739">
    <property type="term" value="C:mitochondrion"/>
    <property type="evidence" value="ECO:0007669"/>
    <property type="project" value="TreeGrafter"/>
</dbReference>
<feature type="region of interest" description="Disordered" evidence="4">
    <location>
        <begin position="466"/>
        <end position="523"/>
    </location>
</feature>
<feature type="compositionally biased region" description="Basic and acidic residues" evidence="4">
    <location>
        <begin position="514"/>
        <end position="523"/>
    </location>
</feature>
<dbReference type="OrthoDB" id="193703at2759"/>
<evidence type="ECO:0000256" key="3">
    <source>
        <dbReference type="ARBA" id="ARBA00022833"/>
    </source>
</evidence>
<feature type="domain" description="TRAFD1/XAF1 zinc finger" evidence="5">
    <location>
        <begin position="94"/>
        <end position="130"/>
    </location>
</feature>
<dbReference type="InterPro" id="IPR013083">
    <property type="entry name" value="Znf_RING/FYVE/PHD"/>
</dbReference>
<reference evidence="6 7" key="1">
    <citation type="submission" date="2019-03" db="EMBL/GenBank/DDBJ databases">
        <title>Single cell metagenomics reveals metabolic interactions within the superorganism composed of flagellate Streblomastix strix and complex community of Bacteroidetes bacteria on its surface.</title>
        <authorList>
            <person name="Treitli S.C."/>
            <person name="Kolisko M."/>
            <person name="Husnik F."/>
            <person name="Keeling P."/>
            <person name="Hampl V."/>
        </authorList>
    </citation>
    <scope>NUCLEOTIDE SEQUENCE [LARGE SCALE GENOMIC DNA]</scope>
    <source>
        <strain evidence="6">ST1C</strain>
    </source>
</reference>
<dbReference type="PANTHER" id="PTHR16295:SF10">
    <property type="entry name" value="EXPRESSED PROTEIN"/>
    <property type="match status" value="1"/>
</dbReference>